<reference evidence="1" key="1">
    <citation type="journal article" date="2014" name="Front. Microbiol.">
        <title>High frequency of phylogenetically diverse reductive dehalogenase-homologous genes in deep subseafloor sedimentary metagenomes.</title>
        <authorList>
            <person name="Kawai M."/>
            <person name="Futagami T."/>
            <person name="Toyoda A."/>
            <person name="Takaki Y."/>
            <person name="Nishi S."/>
            <person name="Hori S."/>
            <person name="Arai W."/>
            <person name="Tsubouchi T."/>
            <person name="Morono Y."/>
            <person name="Uchiyama I."/>
            <person name="Ito T."/>
            <person name="Fujiyama A."/>
            <person name="Inagaki F."/>
            <person name="Takami H."/>
        </authorList>
    </citation>
    <scope>NUCLEOTIDE SEQUENCE</scope>
    <source>
        <strain evidence="1">Expedition CK06-06</strain>
    </source>
</reference>
<name>X0ZF33_9ZZZZ</name>
<proteinExistence type="predicted"/>
<organism evidence="1">
    <name type="scientific">marine sediment metagenome</name>
    <dbReference type="NCBI Taxonomy" id="412755"/>
    <lineage>
        <taxon>unclassified sequences</taxon>
        <taxon>metagenomes</taxon>
        <taxon>ecological metagenomes</taxon>
    </lineage>
</organism>
<dbReference type="EMBL" id="BARS01055568">
    <property type="protein sequence ID" value="GAG46941.1"/>
    <property type="molecule type" value="Genomic_DNA"/>
</dbReference>
<sequence length="85" mass="9432">MPGGCSERFWRDLFLAWLDQGRPEKALVSSCLIRADWICEWVADCHEGLPARYCRMAGVPVGTTFVEAGAEMLAKNTRGSRKGQA</sequence>
<evidence type="ECO:0000313" key="1">
    <source>
        <dbReference type="EMBL" id="GAG46941.1"/>
    </source>
</evidence>
<comment type="caution">
    <text evidence="1">The sequence shown here is derived from an EMBL/GenBank/DDBJ whole genome shotgun (WGS) entry which is preliminary data.</text>
</comment>
<dbReference type="AlphaFoldDB" id="X0ZF33"/>
<gene>
    <name evidence="1" type="ORF">S01H1_82023</name>
</gene>
<protein>
    <submittedName>
        <fullName evidence="1">Uncharacterized protein</fullName>
    </submittedName>
</protein>
<accession>X0ZF33</accession>